<dbReference type="EMBL" id="CP009997">
    <property type="protein sequence ID" value="AJJ35622.1"/>
    <property type="molecule type" value="Genomic_DNA"/>
</dbReference>
<protein>
    <submittedName>
        <fullName evidence="1">Uncharacterized protein</fullName>
    </submittedName>
</protein>
<sequence length="39" mass="4608">MGKAFWQGYIVKINIQKQIKTVPLGAPFRISFISFHWKQ</sequence>
<organism evidence="1 2">
    <name type="scientific">Yersinia rochesterensis</name>
    <dbReference type="NCBI Taxonomy" id="1604335"/>
    <lineage>
        <taxon>Bacteria</taxon>
        <taxon>Pseudomonadati</taxon>
        <taxon>Pseudomonadota</taxon>
        <taxon>Gammaproteobacteria</taxon>
        <taxon>Enterobacterales</taxon>
        <taxon>Yersiniaceae</taxon>
        <taxon>Yersinia</taxon>
    </lineage>
</organism>
<keyword evidence="2" id="KW-1185">Reference proteome</keyword>
<proteinExistence type="predicted"/>
<evidence type="ECO:0000313" key="2">
    <source>
        <dbReference type="Proteomes" id="UP000031883"/>
    </source>
</evidence>
<reference evidence="1 2" key="1">
    <citation type="journal article" date="2015" name="Genome Announc.">
        <title>Thirty-Two Complete Genome Assemblies of Nine Yersinia Species, Including Y. pestis, Y. pseudotuberculosis, and Y. enterocolitica.</title>
        <authorList>
            <person name="Johnson S.L."/>
            <person name="Daligault H.E."/>
            <person name="Davenport K.W."/>
            <person name="Jaissle J."/>
            <person name="Frey K.G."/>
            <person name="Ladner J.T."/>
            <person name="Broomall S.M."/>
            <person name="Bishop-Lilly K.A."/>
            <person name="Bruce D.C."/>
            <person name="Coyne S.R."/>
            <person name="Gibbons H.S."/>
            <person name="Lo C.C."/>
            <person name="Munk A.C."/>
            <person name="Rosenzweig C.N."/>
            <person name="Koroleva G.I."/>
            <person name="Palacios G.F."/>
            <person name="Redden C.L."/>
            <person name="Xu Y."/>
            <person name="Minogue T.D."/>
            <person name="Chain P.S."/>
        </authorList>
    </citation>
    <scope>NUCLEOTIDE SEQUENCE [LARGE SCALE GENOMIC DNA]</scope>
    <source>
        <strain evidence="1 2">Y231</strain>
    </source>
</reference>
<name>A0ABM5SM60_9GAMM</name>
<evidence type="ECO:0000313" key="1">
    <source>
        <dbReference type="EMBL" id="AJJ35622.1"/>
    </source>
</evidence>
<accession>A0ABM5SM60</accession>
<dbReference type="Proteomes" id="UP000031883">
    <property type="component" value="Chromosome"/>
</dbReference>
<gene>
    <name evidence="1" type="ORF">CH54_4097</name>
</gene>